<dbReference type="Gene3D" id="3.10.590.10">
    <property type="entry name" value="ph1033 like domains"/>
    <property type="match status" value="1"/>
</dbReference>
<organism evidence="2 3">
    <name type="scientific">Mizuhopecten yessoensis</name>
    <name type="common">Japanese scallop</name>
    <name type="synonym">Patinopecten yessoensis</name>
    <dbReference type="NCBI Taxonomy" id="6573"/>
    <lineage>
        <taxon>Eukaryota</taxon>
        <taxon>Metazoa</taxon>
        <taxon>Spiralia</taxon>
        <taxon>Lophotrochozoa</taxon>
        <taxon>Mollusca</taxon>
        <taxon>Bivalvia</taxon>
        <taxon>Autobranchia</taxon>
        <taxon>Pteriomorphia</taxon>
        <taxon>Pectinida</taxon>
        <taxon>Pectinoidea</taxon>
        <taxon>Pectinidae</taxon>
        <taxon>Mizuhopecten</taxon>
    </lineage>
</organism>
<dbReference type="Pfam" id="PF04146">
    <property type="entry name" value="YTH"/>
    <property type="match status" value="1"/>
</dbReference>
<dbReference type="PANTHER" id="PTHR34817:SF1">
    <property type="entry name" value="NUCLEOTIDYLTRANSFERASE"/>
    <property type="match status" value="1"/>
</dbReference>
<dbReference type="EMBL" id="NEDP02001510">
    <property type="protein sequence ID" value="OWF53080.1"/>
    <property type="molecule type" value="Genomic_DNA"/>
</dbReference>
<dbReference type="AlphaFoldDB" id="A0A210QWG3"/>
<dbReference type="Proteomes" id="UP000242188">
    <property type="component" value="Unassembled WGS sequence"/>
</dbReference>
<dbReference type="CDD" id="cd21134">
    <property type="entry name" value="YTH"/>
    <property type="match status" value="1"/>
</dbReference>
<proteinExistence type="predicted"/>
<dbReference type="OrthoDB" id="6103986at2759"/>
<evidence type="ECO:0000313" key="2">
    <source>
        <dbReference type="EMBL" id="OWF53080.1"/>
    </source>
</evidence>
<comment type="caution">
    <text evidence="2">The sequence shown here is derived from an EMBL/GenBank/DDBJ whole genome shotgun (WGS) entry which is preliminary data.</text>
</comment>
<keyword evidence="3" id="KW-1185">Reference proteome</keyword>
<sequence>MLIHVVYRYRILIVMAAIERKTSYFIAKCDSIASLRKCIDTSRWACRNRKVPPHPSELLTNAQAISDHVIIIFSVNNCHGWHGYAEMVSDVETNGRTNCSSDRTNTKCDSKTIHSSETMENKQLREEKTTDWKFFDVKWKKHFLNDFGERCLRSKDTDNEQYILTDGTPLNKARNWQEVPCDIGRSLCILIDNFYEELKTKQQEKMKMIEENIPPAFFHSSDEVDLMNENWLKISVKITKELGNIIMACPFGSRRYNLHTSTSDMDMFLVYQAKTRDILGFNPPKQTLKSNERESCDFTIHEIFRFGELLMSGDHRCVETLFVAEDTLVHTSPAFQHLQQHKHLFVNRNCLDKYLRDACGSKGTKQLQRMTDGHSPTEALSDRMSKLAYIIIRLLQNAADIVRGGPIIVYRPEVSAERVMLMKIRQGTPSIGETWNEINRLLSYVEEYKAGVPDHTDDMTTFLEAWLIQLRREQFS</sequence>
<dbReference type="GO" id="GO:0003723">
    <property type="term" value="F:RNA binding"/>
    <property type="evidence" value="ECO:0007669"/>
    <property type="project" value="InterPro"/>
</dbReference>
<dbReference type="InterPro" id="IPR018775">
    <property type="entry name" value="RlaP"/>
</dbReference>
<evidence type="ECO:0000313" key="3">
    <source>
        <dbReference type="Proteomes" id="UP000242188"/>
    </source>
</evidence>
<dbReference type="PANTHER" id="PTHR34817">
    <property type="entry name" value="NUCLEOTIDYLTRANSFERASE"/>
    <property type="match status" value="1"/>
</dbReference>
<evidence type="ECO:0000259" key="1">
    <source>
        <dbReference type="Pfam" id="PF04146"/>
    </source>
</evidence>
<protein>
    <recommendedName>
        <fullName evidence="1">YTH domain-containing protein</fullName>
    </recommendedName>
</protein>
<feature type="domain" description="YTH" evidence="1">
    <location>
        <begin position="23"/>
        <end position="191"/>
    </location>
</feature>
<gene>
    <name evidence="2" type="ORF">KP79_PYT00502</name>
</gene>
<dbReference type="STRING" id="6573.A0A210QWG3"/>
<dbReference type="InterPro" id="IPR043519">
    <property type="entry name" value="NT_sf"/>
</dbReference>
<dbReference type="Pfam" id="PF10127">
    <property type="entry name" value="RlaP"/>
    <property type="match status" value="1"/>
</dbReference>
<accession>A0A210QWG3</accession>
<dbReference type="InterPro" id="IPR007275">
    <property type="entry name" value="YTH_domain"/>
</dbReference>
<dbReference type="SUPFAM" id="SSF81301">
    <property type="entry name" value="Nucleotidyltransferase"/>
    <property type="match status" value="1"/>
</dbReference>
<name>A0A210QWG3_MIZYE</name>
<reference evidence="2 3" key="1">
    <citation type="journal article" date="2017" name="Nat. Ecol. Evol.">
        <title>Scallop genome provides insights into evolution of bilaterian karyotype and development.</title>
        <authorList>
            <person name="Wang S."/>
            <person name="Zhang J."/>
            <person name="Jiao W."/>
            <person name="Li J."/>
            <person name="Xun X."/>
            <person name="Sun Y."/>
            <person name="Guo X."/>
            <person name="Huan P."/>
            <person name="Dong B."/>
            <person name="Zhang L."/>
            <person name="Hu X."/>
            <person name="Sun X."/>
            <person name="Wang J."/>
            <person name="Zhao C."/>
            <person name="Wang Y."/>
            <person name="Wang D."/>
            <person name="Huang X."/>
            <person name="Wang R."/>
            <person name="Lv J."/>
            <person name="Li Y."/>
            <person name="Zhang Z."/>
            <person name="Liu B."/>
            <person name="Lu W."/>
            <person name="Hui Y."/>
            <person name="Liang J."/>
            <person name="Zhou Z."/>
            <person name="Hou R."/>
            <person name="Li X."/>
            <person name="Liu Y."/>
            <person name="Li H."/>
            <person name="Ning X."/>
            <person name="Lin Y."/>
            <person name="Zhao L."/>
            <person name="Xing Q."/>
            <person name="Dou J."/>
            <person name="Li Y."/>
            <person name="Mao J."/>
            <person name="Guo H."/>
            <person name="Dou H."/>
            <person name="Li T."/>
            <person name="Mu C."/>
            <person name="Jiang W."/>
            <person name="Fu Q."/>
            <person name="Fu X."/>
            <person name="Miao Y."/>
            <person name="Liu J."/>
            <person name="Yu Q."/>
            <person name="Li R."/>
            <person name="Liao H."/>
            <person name="Li X."/>
            <person name="Kong Y."/>
            <person name="Jiang Z."/>
            <person name="Chourrout D."/>
            <person name="Li R."/>
            <person name="Bao Z."/>
        </authorList>
    </citation>
    <scope>NUCLEOTIDE SEQUENCE [LARGE SCALE GENOMIC DNA]</scope>
    <source>
        <strain evidence="2 3">PY_sf001</strain>
    </source>
</reference>